<accession>A0A3G6J8Q8</accession>
<dbReference type="AlphaFoldDB" id="A0A3G6J8Q8"/>
<dbReference type="Pfam" id="PF11209">
    <property type="entry name" value="LmeA"/>
    <property type="match status" value="1"/>
</dbReference>
<keyword evidence="2" id="KW-1185">Reference proteome</keyword>
<gene>
    <name evidence="1" type="ORF">CCHOA_10610</name>
</gene>
<evidence type="ECO:0000313" key="1">
    <source>
        <dbReference type="EMBL" id="AZA14501.1"/>
    </source>
</evidence>
<dbReference type="RefSeq" id="WP_123929931.1">
    <property type="nucleotide sequence ID" value="NZ_CP033896.1"/>
</dbReference>
<evidence type="ECO:0008006" key="3">
    <source>
        <dbReference type="Google" id="ProtNLM"/>
    </source>
</evidence>
<dbReference type="Proteomes" id="UP000269019">
    <property type="component" value="Chromosome"/>
</dbReference>
<dbReference type="OrthoDB" id="4424949at2"/>
<organism evidence="1 2">
    <name type="scientific">Corynebacterium choanae</name>
    <dbReference type="NCBI Taxonomy" id="1862358"/>
    <lineage>
        <taxon>Bacteria</taxon>
        <taxon>Bacillati</taxon>
        <taxon>Actinomycetota</taxon>
        <taxon>Actinomycetes</taxon>
        <taxon>Mycobacteriales</taxon>
        <taxon>Corynebacteriaceae</taxon>
        <taxon>Corynebacterium</taxon>
    </lineage>
</organism>
<name>A0A3G6J8Q8_9CORY</name>
<reference evidence="1 2" key="1">
    <citation type="submission" date="2018-11" db="EMBL/GenBank/DDBJ databases">
        <authorList>
            <person name="Kleinhagauer T."/>
            <person name="Glaeser S.P."/>
            <person name="Spergser J."/>
            <person name="Ruckert C."/>
            <person name="Kaempfer P."/>
            <person name="Busse H.-J."/>
        </authorList>
    </citation>
    <scope>NUCLEOTIDE SEQUENCE [LARGE SCALE GENOMIC DNA]</scope>
    <source>
        <strain evidence="1 2">200CH</strain>
    </source>
</reference>
<proteinExistence type="predicted"/>
<protein>
    <recommendedName>
        <fullName evidence="3">DUF2993 domain-containing protein</fullName>
    </recommendedName>
</protein>
<dbReference type="KEGG" id="ccho:CCHOA_10610"/>
<evidence type="ECO:0000313" key="2">
    <source>
        <dbReference type="Proteomes" id="UP000269019"/>
    </source>
</evidence>
<sequence>MKRSTSSIVWTVLLVIVLLLIGGVVAGEFIARNAVTNQVKQQFYAQQPAIAGGEQAPEPTVELSNTPLLWSLVTKELPHLAITTPETLAITYPDGEDGLPQIAGLPASQVTIDDLDLHNMNDPVAGHITVTTAVPDSMLLAQAKQEMEAQYRQAGDGLAGKLLRKVVRVTDVDGNPQTETLDIVFTDGAATLGLRPVVAQGQLTFVADKARLLGFDIPAQITDALTETMAQQAAGFSVDGLRFQAVDVTDDAMQLTLEGSNIPLRSINAEL</sequence>
<dbReference type="EMBL" id="CP033896">
    <property type="protein sequence ID" value="AZA14501.1"/>
    <property type="molecule type" value="Genomic_DNA"/>
</dbReference>
<dbReference type="InterPro" id="IPR021373">
    <property type="entry name" value="DUF2993"/>
</dbReference>